<evidence type="ECO:0000256" key="1">
    <source>
        <dbReference type="SAM" id="MobiDB-lite"/>
    </source>
</evidence>
<dbReference type="eggNOG" id="ENOG502R143">
    <property type="taxonomic scope" value="Eukaryota"/>
</dbReference>
<dbReference type="AlphaFoldDB" id="C5DGE3"/>
<feature type="compositionally biased region" description="Basic and acidic residues" evidence="1">
    <location>
        <begin position="334"/>
        <end position="345"/>
    </location>
</feature>
<gene>
    <name evidence="3" type="ordered locus">KLTH0D04620g</name>
</gene>
<dbReference type="InterPro" id="IPR052146">
    <property type="entry name" value="HOT1"/>
</dbReference>
<organism evidence="3 4">
    <name type="scientific">Lachancea thermotolerans (strain ATCC 56472 / CBS 6340 / NRRL Y-8284)</name>
    <name type="common">Yeast</name>
    <name type="synonym">Kluyveromyces thermotolerans</name>
    <dbReference type="NCBI Taxonomy" id="559295"/>
    <lineage>
        <taxon>Eukaryota</taxon>
        <taxon>Fungi</taxon>
        <taxon>Dikarya</taxon>
        <taxon>Ascomycota</taxon>
        <taxon>Saccharomycotina</taxon>
        <taxon>Saccharomycetes</taxon>
        <taxon>Saccharomycetales</taxon>
        <taxon>Saccharomycetaceae</taxon>
        <taxon>Lachancea</taxon>
    </lineage>
</organism>
<proteinExistence type="predicted"/>
<dbReference type="GO" id="GO:0000981">
    <property type="term" value="F:DNA-binding transcription factor activity, RNA polymerase II-specific"/>
    <property type="evidence" value="ECO:0007669"/>
    <property type="project" value="TreeGrafter"/>
</dbReference>
<reference evidence="3 4" key="1">
    <citation type="journal article" date="2009" name="Genome Res.">
        <title>Comparative genomics of protoploid Saccharomycetaceae.</title>
        <authorList>
            <consortium name="The Genolevures Consortium"/>
            <person name="Souciet J.-L."/>
            <person name="Dujon B."/>
            <person name="Gaillardin C."/>
            <person name="Johnston M."/>
            <person name="Baret P.V."/>
            <person name="Cliften P."/>
            <person name="Sherman D.J."/>
            <person name="Weissenbach J."/>
            <person name="Westhof E."/>
            <person name="Wincker P."/>
            <person name="Jubin C."/>
            <person name="Poulain J."/>
            <person name="Barbe V."/>
            <person name="Segurens B."/>
            <person name="Artiguenave F."/>
            <person name="Anthouard V."/>
            <person name="Vacherie B."/>
            <person name="Val M.-E."/>
            <person name="Fulton R.S."/>
            <person name="Minx P."/>
            <person name="Wilson R."/>
            <person name="Durrens P."/>
            <person name="Jean G."/>
            <person name="Marck C."/>
            <person name="Martin T."/>
            <person name="Nikolski M."/>
            <person name="Rolland T."/>
            <person name="Seret M.-L."/>
            <person name="Casaregola S."/>
            <person name="Despons L."/>
            <person name="Fairhead C."/>
            <person name="Fischer G."/>
            <person name="Lafontaine I."/>
            <person name="Leh V."/>
            <person name="Lemaire M."/>
            <person name="de Montigny J."/>
            <person name="Neuveglise C."/>
            <person name="Thierry A."/>
            <person name="Blanc-Lenfle I."/>
            <person name="Bleykasten C."/>
            <person name="Diffels J."/>
            <person name="Fritsch E."/>
            <person name="Frangeul L."/>
            <person name="Goeffon A."/>
            <person name="Jauniaux N."/>
            <person name="Kachouri-Lafond R."/>
            <person name="Payen C."/>
            <person name="Potier S."/>
            <person name="Pribylova L."/>
            <person name="Ozanne C."/>
            <person name="Richard G.-F."/>
            <person name="Sacerdot C."/>
            <person name="Straub M.-L."/>
            <person name="Talla E."/>
        </authorList>
    </citation>
    <scope>NUCLEOTIDE SEQUENCE [LARGE SCALE GENOMIC DNA]</scope>
    <source>
        <strain evidence="4">ATCC 56472 / CBS 6340 / NRRL Y-8284</strain>
    </source>
</reference>
<sequence>MMRNELVSNEEAEQNTPNKNSRVSDSVPSPTPVASAFQAVVLDQLAKIQEQNEFLKTRVVQLEQEQEDFYIETCKKLEMGLKQFEKCATDVGALKEIFKEVVGVMSEKRVLSWDHSNEHVTGQEAEDLVGSHLLHENHEAYRQQRDNEHRLEAAHAGGGTGWCKTEESDMWTRLNYQDFEPPSSLVERSQSVSDAYKDDRSRYPCYKLNRSLRTVYEVAQEYFAGLRGQPSLLALERRFGPSWRRKPSERTFYAKRMHIINKIIDIKNHPEKYNLPAGTTRLQATSVVENIRLKNNSFPGKGRELSLNQLYIYFAKKMDRPSDYSLTLQTAPRRHVEGRSSDVRHQQSTPLSNGSGEEDSEDPNVDSHHEGSDQEA</sequence>
<name>C5DGE3_LACTC</name>
<feature type="compositionally biased region" description="Polar residues" evidence="1">
    <location>
        <begin position="14"/>
        <end position="28"/>
    </location>
</feature>
<dbReference type="Proteomes" id="UP000002036">
    <property type="component" value="Chromosome D"/>
</dbReference>
<dbReference type="HOGENOM" id="CLU_044103_0_0_1"/>
<dbReference type="InParanoid" id="C5DGE3"/>
<dbReference type="PANTHER" id="PTHR37784">
    <property type="entry name" value="PROTEIN MSN1"/>
    <property type="match status" value="1"/>
</dbReference>
<evidence type="ECO:0000313" key="4">
    <source>
        <dbReference type="Proteomes" id="UP000002036"/>
    </source>
</evidence>
<dbReference type="InterPro" id="IPR022210">
    <property type="entry name" value="TF_GCR1-like"/>
</dbReference>
<dbReference type="Pfam" id="PF12550">
    <property type="entry name" value="GCR1_C"/>
    <property type="match status" value="1"/>
</dbReference>
<accession>C5DGE3</accession>
<dbReference type="PANTHER" id="PTHR37784:SF4">
    <property type="entry name" value="TRANSCRIPTION FACTOR-LIKE PROTEIN EUC1"/>
    <property type="match status" value="1"/>
</dbReference>
<evidence type="ECO:0000313" key="3">
    <source>
        <dbReference type="EMBL" id="CAR22485.1"/>
    </source>
</evidence>
<dbReference type="EMBL" id="CU928168">
    <property type="protein sequence ID" value="CAR22485.1"/>
    <property type="molecule type" value="Genomic_DNA"/>
</dbReference>
<dbReference type="RefSeq" id="XP_002552923.1">
    <property type="nucleotide sequence ID" value="XM_002552877.1"/>
</dbReference>
<dbReference type="KEGG" id="lth:KLTH0D04620g"/>
<feature type="region of interest" description="Disordered" evidence="1">
    <location>
        <begin position="325"/>
        <end position="376"/>
    </location>
</feature>
<dbReference type="GO" id="GO:0000978">
    <property type="term" value="F:RNA polymerase II cis-regulatory region sequence-specific DNA binding"/>
    <property type="evidence" value="ECO:0007669"/>
    <property type="project" value="TreeGrafter"/>
</dbReference>
<keyword evidence="4" id="KW-1185">Reference proteome</keyword>
<dbReference type="FunCoup" id="C5DGE3">
    <property type="interactions" value="40"/>
</dbReference>
<dbReference type="GO" id="GO:0060963">
    <property type="term" value="P:positive regulation of ribosomal protein gene transcription by RNA polymerase II"/>
    <property type="evidence" value="ECO:0007669"/>
    <property type="project" value="TreeGrafter"/>
</dbReference>
<dbReference type="STRING" id="559295.C5DGE3"/>
<protein>
    <submittedName>
        <fullName evidence="3">KLTH0D04620p</fullName>
    </submittedName>
</protein>
<feature type="compositionally biased region" description="Basic and acidic residues" evidence="1">
    <location>
        <begin position="365"/>
        <end position="376"/>
    </location>
</feature>
<feature type="region of interest" description="Disordered" evidence="1">
    <location>
        <begin position="1"/>
        <end position="30"/>
    </location>
</feature>
<feature type="domain" description="Transcription activator GCR1-like" evidence="2">
    <location>
        <begin position="206"/>
        <end position="292"/>
    </location>
</feature>
<dbReference type="OrthoDB" id="428577at2759"/>
<feature type="compositionally biased region" description="Polar residues" evidence="1">
    <location>
        <begin position="346"/>
        <end position="355"/>
    </location>
</feature>
<dbReference type="GeneID" id="8295149"/>
<evidence type="ECO:0000259" key="2">
    <source>
        <dbReference type="Pfam" id="PF12550"/>
    </source>
</evidence>